<dbReference type="GO" id="GO:0043565">
    <property type="term" value="F:sequence-specific DNA binding"/>
    <property type="evidence" value="ECO:0007669"/>
    <property type="project" value="TreeGrafter"/>
</dbReference>
<comment type="catalytic activity">
    <reaction evidence="6 8">
        <text>a 2'-deoxyadenosine in DNA + S-adenosyl-L-methionine = an N(6)-methyl-2'-deoxyadenosine in DNA + S-adenosyl-L-homocysteine + H(+)</text>
        <dbReference type="Rhea" id="RHEA:15197"/>
        <dbReference type="Rhea" id="RHEA-COMP:12418"/>
        <dbReference type="Rhea" id="RHEA-COMP:12419"/>
        <dbReference type="ChEBI" id="CHEBI:15378"/>
        <dbReference type="ChEBI" id="CHEBI:57856"/>
        <dbReference type="ChEBI" id="CHEBI:59789"/>
        <dbReference type="ChEBI" id="CHEBI:90615"/>
        <dbReference type="ChEBI" id="CHEBI:90616"/>
        <dbReference type="EC" id="2.1.1.72"/>
    </reaction>
</comment>
<dbReference type="EC" id="2.1.1.72" evidence="2 8"/>
<keyword evidence="5 8" id="KW-0949">S-adenosyl-L-methionine</keyword>
<keyword evidence="11" id="KW-1185">Reference proteome</keyword>
<dbReference type="GO" id="GO:0009307">
    <property type="term" value="P:DNA restriction-modification system"/>
    <property type="evidence" value="ECO:0007669"/>
    <property type="project" value="InterPro"/>
</dbReference>
<evidence type="ECO:0000313" key="11">
    <source>
        <dbReference type="Proteomes" id="UP000016960"/>
    </source>
</evidence>
<feature type="binding site" evidence="7">
    <location>
        <position position="45"/>
    </location>
    <ligand>
        <name>S-adenosyl-L-methionine</name>
        <dbReference type="ChEBI" id="CHEBI:59789"/>
    </ligand>
</feature>
<dbReference type="SUPFAM" id="SSF53335">
    <property type="entry name" value="S-adenosyl-L-methionine-dependent methyltransferases"/>
    <property type="match status" value="1"/>
</dbReference>
<dbReference type="Gene3D" id="1.10.1020.10">
    <property type="entry name" value="Adenine-specific Methyltransferase, Domain 2"/>
    <property type="match status" value="1"/>
</dbReference>
<dbReference type="Proteomes" id="UP000016960">
    <property type="component" value="Unassembled WGS sequence"/>
</dbReference>
<dbReference type="InParanoid" id="U5DHV1"/>
<dbReference type="PANTHER" id="PTHR30481">
    <property type="entry name" value="DNA ADENINE METHYLASE"/>
    <property type="match status" value="1"/>
</dbReference>
<dbReference type="EMBL" id="ASSJ01000081">
    <property type="protein sequence ID" value="ERN40184.1"/>
    <property type="molecule type" value="Genomic_DNA"/>
</dbReference>
<gene>
    <name evidence="10" type="ORF">KR51_00034760</name>
</gene>
<dbReference type="InterPro" id="IPR012327">
    <property type="entry name" value="MeTrfase_D12"/>
</dbReference>
<dbReference type="InterPro" id="IPR002052">
    <property type="entry name" value="DNA_methylase_N6_adenine_CS"/>
</dbReference>
<proteinExistence type="inferred from homology"/>
<dbReference type="PRINTS" id="PR00505">
    <property type="entry name" value="D12N6MTFRASE"/>
</dbReference>
<evidence type="ECO:0000256" key="6">
    <source>
        <dbReference type="ARBA" id="ARBA00047942"/>
    </source>
</evidence>
<keyword evidence="4 8" id="KW-0808">Transferase</keyword>
<keyword evidence="3 8" id="KW-0489">Methyltransferase</keyword>
<feature type="binding site" evidence="7">
    <location>
        <position position="99"/>
    </location>
    <ligand>
        <name>S-adenosyl-L-methionine</name>
        <dbReference type="ChEBI" id="CHEBI:59789"/>
    </ligand>
</feature>
<dbReference type="AlphaFoldDB" id="U5DHV1"/>
<dbReference type="PROSITE" id="PS00092">
    <property type="entry name" value="N6_MTASE"/>
    <property type="match status" value="1"/>
</dbReference>
<evidence type="ECO:0000256" key="3">
    <source>
        <dbReference type="ARBA" id="ARBA00022603"/>
    </source>
</evidence>
<dbReference type="GO" id="GO:0032259">
    <property type="term" value="P:methylation"/>
    <property type="evidence" value="ECO:0007669"/>
    <property type="project" value="UniProtKB-KW"/>
</dbReference>
<evidence type="ECO:0000256" key="4">
    <source>
        <dbReference type="ARBA" id="ARBA00022679"/>
    </source>
</evidence>
<evidence type="ECO:0000256" key="9">
    <source>
        <dbReference type="SAM" id="MobiDB-lite"/>
    </source>
</evidence>
<reference evidence="10 11" key="1">
    <citation type="submission" date="2013-05" db="EMBL/GenBank/DDBJ databases">
        <title>Draft genome sequence of Rubidibacter lacunae KORDI 51-2.</title>
        <authorList>
            <person name="Choi D.H."/>
            <person name="Noh J.H."/>
            <person name="Kwon K.-K."/>
            <person name="Lee J.-H."/>
            <person name="Ryu J.-Y."/>
        </authorList>
    </citation>
    <scope>NUCLEOTIDE SEQUENCE [LARGE SCALE GENOMIC DNA]</scope>
    <source>
        <strain evidence="10 11">KORDI 51-2</strain>
    </source>
</reference>
<dbReference type="NCBIfam" id="TIGR00571">
    <property type="entry name" value="dam"/>
    <property type="match status" value="1"/>
</dbReference>
<dbReference type="InterPro" id="IPR029063">
    <property type="entry name" value="SAM-dependent_MTases_sf"/>
</dbReference>
<dbReference type="PIRSF" id="PIRSF000398">
    <property type="entry name" value="M_m6A_EcoRV"/>
    <property type="match status" value="1"/>
</dbReference>
<dbReference type="Pfam" id="PF02086">
    <property type="entry name" value="MethyltransfD12"/>
    <property type="match status" value="1"/>
</dbReference>
<dbReference type="STRING" id="582515.KR51_00034760"/>
<dbReference type="PANTHER" id="PTHR30481:SF3">
    <property type="entry name" value="DNA ADENINE METHYLASE"/>
    <property type="match status" value="1"/>
</dbReference>
<organism evidence="10 11">
    <name type="scientific">Rubidibacter lacunae KORDI 51-2</name>
    <dbReference type="NCBI Taxonomy" id="582515"/>
    <lineage>
        <taxon>Bacteria</taxon>
        <taxon>Bacillati</taxon>
        <taxon>Cyanobacteriota</taxon>
        <taxon>Cyanophyceae</taxon>
        <taxon>Oscillatoriophycideae</taxon>
        <taxon>Chroococcales</taxon>
        <taxon>Aphanothecaceae</taxon>
        <taxon>Rubidibacter</taxon>
    </lineage>
</organism>
<comment type="caution">
    <text evidence="10">The sequence shown here is derived from an EMBL/GenBank/DDBJ whole genome shotgun (WGS) entry which is preliminary data.</text>
</comment>
<evidence type="ECO:0000256" key="7">
    <source>
        <dbReference type="PIRSR" id="PIRSR000398-1"/>
    </source>
</evidence>
<feature type="binding site" evidence="7">
    <location>
        <position position="242"/>
    </location>
    <ligand>
        <name>S-adenosyl-L-methionine</name>
        <dbReference type="ChEBI" id="CHEBI:59789"/>
    </ligand>
</feature>
<feature type="region of interest" description="Disordered" evidence="9">
    <location>
        <begin position="1"/>
        <end position="26"/>
    </location>
</feature>
<feature type="binding site" evidence="7">
    <location>
        <position position="49"/>
    </location>
    <ligand>
        <name>S-adenosyl-L-methionine</name>
        <dbReference type="ChEBI" id="CHEBI:59789"/>
    </ligand>
</feature>
<evidence type="ECO:0000256" key="5">
    <source>
        <dbReference type="ARBA" id="ARBA00022691"/>
    </source>
</evidence>
<evidence type="ECO:0000313" key="10">
    <source>
        <dbReference type="EMBL" id="ERN40184.1"/>
    </source>
</evidence>
<dbReference type="InterPro" id="IPR023095">
    <property type="entry name" value="Ade_MeTrfase_dom_2"/>
</dbReference>
<evidence type="ECO:0000256" key="1">
    <source>
        <dbReference type="ARBA" id="ARBA00006594"/>
    </source>
</evidence>
<dbReference type="InterPro" id="IPR012263">
    <property type="entry name" value="M_m6A_EcoRV"/>
</dbReference>
<dbReference type="REBASE" id="79048">
    <property type="entry name" value="M.Rla512ORF34760P"/>
</dbReference>
<dbReference type="GO" id="GO:0006298">
    <property type="term" value="P:mismatch repair"/>
    <property type="evidence" value="ECO:0007669"/>
    <property type="project" value="TreeGrafter"/>
</dbReference>
<dbReference type="GO" id="GO:1904047">
    <property type="term" value="F:S-adenosyl-L-methionine binding"/>
    <property type="evidence" value="ECO:0007669"/>
    <property type="project" value="TreeGrafter"/>
</dbReference>
<evidence type="ECO:0000256" key="8">
    <source>
        <dbReference type="RuleBase" id="RU361257"/>
    </source>
</evidence>
<sequence length="337" mass="38523">MSSVKSIEPVGPVPTSSERSVGLPESERAKPLAKPLFLAKPLLKWAGGKTQLLSSIDTYFPPQLKEGRISRYIEPFVGGGAVFLHVAQHYNVSEIVLYDLNPELASIYKVVRTDVDALIECLSQLQSDYLRLDTGDRKDYFYQQRERHNAARVAIDWHAYSAAWVERAATLLFLNRTCFNGLFRVNSKGDFNVPHGRYVKPRICDAENLRAVSHFLQRAKIYCGDFTDCRDLVDSNTFVYFDPPYRPLSKTANFTAYSTQAFSDREQQRLCEYYSDLHQVGARLMLSNSDPHNIDAEDDFFDCLYADFRIERVRASRSINSDATKRGQINELLILNY</sequence>
<protein>
    <recommendedName>
        <fullName evidence="2 8">Site-specific DNA-methyltransferase (adenine-specific)</fullName>
        <ecNumber evidence="2 8">2.1.1.72</ecNumber>
    </recommendedName>
</protein>
<dbReference type="eggNOG" id="COG0338">
    <property type="taxonomic scope" value="Bacteria"/>
</dbReference>
<dbReference type="Gene3D" id="3.40.50.150">
    <property type="entry name" value="Vaccinia Virus protein VP39"/>
    <property type="match status" value="1"/>
</dbReference>
<dbReference type="GO" id="GO:0009007">
    <property type="term" value="F:site-specific DNA-methyltransferase (adenine-specific) activity"/>
    <property type="evidence" value="ECO:0007669"/>
    <property type="project" value="UniProtKB-UniRule"/>
</dbReference>
<evidence type="ECO:0000256" key="2">
    <source>
        <dbReference type="ARBA" id="ARBA00011900"/>
    </source>
</evidence>
<comment type="similarity">
    <text evidence="1 8">Belongs to the N(4)/N(6)-methyltransferase family.</text>
</comment>
<accession>U5DHV1</accession>
<name>U5DHV1_9CHRO</name>
<dbReference type="RefSeq" id="WP_022609090.1">
    <property type="nucleotide sequence ID" value="NZ_ASSJ01000081.1"/>
</dbReference>